<dbReference type="RefSeq" id="NP_502958.2">
    <property type="nucleotide sequence ID" value="NM_070557.2"/>
</dbReference>
<dbReference type="AlphaFoldDB" id="Q9NAE5"/>
<name>Q9NAE5_CAEEL</name>
<proteinExistence type="predicted"/>
<gene>
    <name evidence="3" type="ORF">CELE_Y51H4A.1</name>
    <name evidence="3 5" type="ORF">Y51H4A.1</name>
</gene>
<dbReference type="OMA" id="QREHHIN"/>
<feature type="coiled-coil region" evidence="1">
    <location>
        <begin position="175"/>
        <end position="202"/>
    </location>
</feature>
<organism evidence="3 4">
    <name type="scientific">Caenorhabditis elegans</name>
    <dbReference type="NCBI Taxonomy" id="6239"/>
    <lineage>
        <taxon>Eukaryota</taxon>
        <taxon>Metazoa</taxon>
        <taxon>Ecdysozoa</taxon>
        <taxon>Nematoda</taxon>
        <taxon>Chromadorea</taxon>
        <taxon>Rhabditida</taxon>
        <taxon>Rhabditina</taxon>
        <taxon>Rhabditomorpha</taxon>
        <taxon>Rhabditoidea</taxon>
        <taxon>Rhabditidae</taxon>
        <taxon>Peloderinae</taxon>
        <taxon>Caenorhabditis</taxon>
    </lineage>
</organism>
<evidence type="ECO:0000313" key="5">
    <source>
        <dbReference type="WormBase" id="Y51H4A.1"/>
    </source>
</evidence>
<evidence type="ECO:0000313" key="4">
    <source>
        <dbReference type="Proteomes" id="UP000001940"/>
    </source>
</evidence>
<reference evidence="3 4" key="1">
    <citation type="journal article" date="1998" name="Science">
        <title>Genome sequence of the nematode C. elegans: a platform for investigating biology.</title>
        <authorList>
            <consortium name="The C. elegans sequencing consortium"/>
            <person name="Sulson J.E."/>
            <person name="Waterston R."/>
        </authorList>
    </citation>
    <scope>NUCLEOTIDE SEQUENCE [LARGE SCALE GENOMIC DNA]</scope>
    <source>
        <strain evidence="3 4">Bristol N2</strain>
    </source>
</reference>
<keyword evidence="1" id="KW-0175">Coiled coil</keyword>
<feature type="region of interest" description="Disordered" evidence="2">
    <location>
        <begin position="94"/>
        <end position="114"/>
    </location>
</feature>
<dbReference type="CTD" id="190144"/>
<dbReference type="PaxDb" id="6239-Y51H4A.1"/>
<dbReference type="HOGENOM" id="CLU_1066444_0_0_1"/>
<dbReference type="InParanoid" id="Q9NAE5"/>
<dbReference type="UCSC" id="Y51H4A.1">
    <property type="organism name" value="c. elegans"/>
</dbReference>
<dbReference type="FunCoup" id="Q9NAE5">
    <property type="interactions" value="816"/>
</dbReference>
<dbReference type="AGR" id="WB:WBGene00013098"/>
<dbReference type="EMBL" id="BX284604">
    <property type="protein sequence ID" value="CAB61134.2"/>
    <property type="molecule type" value="Genomic_DNA"/>
</dbReference>
<dbReference type="Proteomes" id="UP000001940">
    <property type="component" value="Chromosome IV"/>
</dbReference>
<evidence type="ECO:0000256" key="1">
    <source>
        <dbReference type="SAM" id="Coils"/>
    </source>
</evidence>
<accession>Q9NAE5</accession>
<dbReference type="Bgee" id="WBGene00013098">
    <property type="expression patterns" value="Expressed in pharyngeal muscle cell (C elegans) and 3 other cell types or tissues"/>
</dbReference>
<evidence type="ECO:0000256" key="2">
    <source>
        <dbReference type="SAM" id="MobiDB-lite"/>
    </source>
</evidence>
<keyword evidence="4" id="KW-1185">Reference proteome</keyword>
<keyword evidence="3" id="KW-0472">Membrane</keyword>
<dbReference type="KEGG" id="cel:CELE_Y51H4A.1"/>
<dbReference type="SMR" id="Q9NAE5"/>
<dbReference type="eggNOG" id="ENOG502TI80">
    <property type="taxonomic scope" value="Eukaryota"/>
</dbReference>
<evidence type="ECO:0000313" key="3">
    <source>
        <dbReference type="EMBL" id="CAB61134.2"/>
    </source>
</evidence>
<protein>
    <submittedName>
        <fullName evidence="3">Transmembrane protein</fullName>
    </submittedName>
</protein>
<sequence length="214" mass="24542">MLLVLVLLIFTILLLFFYFGKLLIFGKQKIVENSIEKINSNGISLAENSKNLEKSSQSNDPENAEETEMVIELHTEAAPVENYLEEEIQIKVPEVEEDTEKTPAGSPKSTSSCISSEILSEQSIEFSSISPRPSSFPLDFATSSYSAPLSNFTRETPNIVPRMMSEEFESLHKCIEKRKSDIRDLLRRIQSAKRRHRRFSEHLQQVQHDHHIDY</sequence>
<keyword evidence="3" id="KW-0812">Transmembrane</keyword>
<dbReference type="WormBase" id="Y51H4A.1">
    <property type="protein sequence ID" value="CE35667"/>
    <property type="gene ID" value="WBGene00013098"/>
</dbReference>
<dbReference type="GeneID" id="190144"/>
<dbReference type="OrthoDB" id="5876302at2759"/>